<dbReference type="RefSeq" id="WP_114077204.1">
    <property type="nucleotide sequence ID" value="NZ_CP030918.1"/>
</dbReference>
<evidence type="ECO:0000256" key="1">
    <source>
        <dbReference type="SAM" id="Phobius"/>
    </source>
</evidence>
<feature type="transmembrane region" description="Helical" evidence="1">
    <location>
        <begin position="192"/>
        <end position="215"/>
    </location>
</feature>
<evidence type="ECO:0000313" key="3">
    <source>
        <dbReference type="Proteomes" id="UP000252023"/>
    </source>
</evidence>
<feature type="transmembrane region" description="Helical" evidence="1">
    <location>
        <begin position="132"/>
        <end position="157"/>
    </location>
</feature>
<dbReference type="EMBL" id="CP030918">
    <property type="protein sequence ID" value="AXC50916.1"/>
    <property type="molecule type" value="Genomic_DNA"/>
</dbReference>
<keyword evidence="1" id="KW-0472">Membrane</keyword>
<dbReference type="Proteomes" id="UP000252023">
    <property type="component" value="Chromosome"/>
</dbReference>
<keyword evidence="1" id="KW-1133">Transmembrane helix</keyword>
<dbReference type="AlphaFoldDB" id="A0A344PNG1"/>
<name>A0A344PNG1_9RHOB</name>
<dbReference type="InterPro" id="IPR009495">
    <property type="entry name" value="NrsF"/>
</dbReference>
<dbReference type="OrthoDB" id="7764375at2"/>
<sequence>MGLRDSMQTDMLIAAMAQDRQVPQAADLRRAALAWTLLALAAVAALSLVAMGLRPRLGWAMTNPPTMTKALLPLLVAMVALPAAVARARPEAAVPGPARWLLATLGLTAAIGLGLSLAVIPAAAWLKTALGHSALFCFVAIPLMSLPMLAALIGALARGGASTAPAVSGALAGLAAGGLAGAVYSLHCIEDAPLFFLVWYSLGVLVTAGLGALAGRRWLSW</sequence>
<dbReference type="KEGG" id="pars:DRW48_15630"/>
<keyword evidence="3" id="KW-1185">Reference proteome</keyword>
<keyword evidence="1" id="KW-0812">Transmembrane</keyword>
<accession>A0A344PNG1</accession>
<protein>
    <submittedName>
        <fullName evidence="2">DUF1109 family protein</fullName>
    </submittedName>
</protein>
<evidence type="ECO:0000313" key="2">
    <source>
        <dbReference type="EMBL" id="AXC50916.1"/>
    </source>
</evidence>
<feature type="transmembrane region" description="Helical" evidence="1">
    <location>
        <begin position="70"/>
        <end position="88"/>
    </location>
</feature>
<gene>
    <name evidence="2" type="ORF">DRW48_15630</name>
</gene>
<feature type="transmembrane region" description="Helical" evidence="1">
    <location>
        <begin position="100"/>
        <end position="126"/>
    </location>
</feature>
<reference evidence="3" key="1">
    <citation type="submission" date="2018-07" db="EMBL/GenBank/DDBJ databases">
        <title>Genome sequencing of Paracoccus sp. SC2-6.</title>
        <authorList>
            <person name="Heo J."/>
            <person name="Kim S.-J."/>
            <person name="Kwon S.-W."/>
        </authorList>
    </citation>
    <scope>NUCLEOTIDE SEQUENCE [LARGE SCALE GENOMIC DNA]</scope>
    <source>
        <strain evidence="3">SC2-6</strain>
    </source>
</reference>
<proteinExistence type="predicted"/>
<feature type="transmembrane region" description="Helical" evidence="1">
    <location>
        <begin position="31"/>
        <end position="50"/>
    </location>
</feature>
<feature type="transmembrane region" description="Helical" evidence="1">
    <location>
        <begin position="164"/>
        <end position="186"/>
    </location>
</feature>
<dbReference type="Pfam" id="PF06532">
    <property type="entry name" value="NrsF"/>
    <property type="match status" value="1"/>
</dbReference>
<organism evidence="2 3">
    <name type="scientific">Paracoccus suum</name>
    <dbReference type="NCBI Taxonomy" id="2259340"/>
    <lineage>
        <taxon>Bacteria</taxon>
        <taxon>Pseudomonadati</taxon>
        <taxon>Pseudomonadota</taxon>
        <taxon>Alphaproteobacteria</taxon>
        <taxon>Rhodobacterales</taxon>
        <taxon>Paracoccaceae</taxon>
        <taxon>Paracoccus</taxon>
    </lineage>
</organism>